<evidence type="ECO:0000256" key="3">
    <source>
        <dbReference type="ARBA" id="ARBA00022515"/>
    </source>
</evidence>
<dbReference type="CDD" id="cd04860">
    <property type="entry name" value="AE_Prim_S"/>
    <property type="match status" value="1"/>
</dbReference>
<evidence type="ECO:0000313" key="15">
    <source>
        <dbReference type="Proteomes" id="UP000028781"/>
    </source>
</evidence>
<evidence type="ECO:0000256" key="7">
    <source>
        <dbReference type="ARBA" id="ARBA00022723"/>
    </source>
</evidence>
<keyword evidence="8 11" id="KW-0460">Magnesium</keyword>
<dbReference type="EC" id="2.7.7.-" evidence="11"/>
<comment type="subunit">
    <text evidence="11">Heterodimer of a small subunit (PriS) and a large subunit (PriL).</text>
</comment>
<dbReference type="GO" id="GO:0046872">
    <property type="term" value="F:metal ion binding"/>
    <property type="evidence" value="ECO:0007669"/>
    <property type="project" value="UniProtKB-KW"/>
</dbReference>
<proteinExistence type="inferred from homology"/>
<evidence type="ECO:0000256" key="12">
    <source>
        <dbReference type="RuleBase" id="RU003514"/>
    </source>
</evidence>
<dbReference type="Pfam" id="PF01896">
    <property type="entry name" value="DNA_primase_S"/>
    <property type="match status" value="1"/>
</dbReference>
<keyword evidence="6 11" id="KW-0235">DNA replication</keyword>
<sequence>MNTFAEIQKLYREYYSFAIKNNILEIPEGIEYREFGYGYLKKVDNRNLSFKNEREYKDWVLKNAPLHFYKSLAYMLYPNKSGGAAKKGIFKRELAFDIDVHKTKRCKHDEDWICKYCLEEAKNQAIYLIEEFLIPDFGLNEEDLKIVFSGNRGYHIYIKPKDEKIRDIIENYSKEDRRFLIDYILGENLNLNSVGSGWRRRLIKVIKERDKRISTKKLEKEKNWKKVIDNLKSKNKIYNIIEETKNKLELDEKVMDDDIRLLRVINSLHGYTGFIVKPLNSLDKLKKFNPLKDAVFKNFENKLYEINIFDDRKFEIEICGKKYNNKSKKITGSALLYLFGHNIKFELLESYRI</sequence>
<dbReference type="InterPro" id="IPR014052">
    <property type="entry name" value="DNA_primase_ssu_euk/arc"/>
</dbReference>
<dbReference type="HOGENOM" id="CLU_056123_1_0_2"/>
<feature type="active site" evidence="11">
    <location>
        <position position="251"/>
    </location>
</feature>
<dbReference type="PANTHER" id="PTHR10536">
    <property type="entry name" value="DNA PRIMASE SMALL SUBUNIT"/>
    <property type="match status" value="1"/>
</dbReference>
<keyword evidence="5 11" id="KW-0548">Nucleotidyltransferase</keyword>
<dbReference type="AlphaFoldDB" id="A0A076LCH3"/>
<dbReference type="OrthoDB" id="31125at2157"/>
<dbReference type="EMBL" id="CP009149">
    <property type="protein sequence ID" value="AIJ05906.1"/>
    <property type="molecule type" value="Genomic_DNA"/>
</dbReference>
<keyword evidence="15" id="KW-1185">Reference proteome</keyword>
<feature type="active site" evidence="11">
    <location>
        <position position="99"/>
    </location>
</feature>
<dbReference type="NCBIfam" id="TIGR00335">
    <property type="entry name" value="primase_sml"/>
    <property type="match status" value="1"/>
</dbReference>
<accession>A0A076LCH3</accession>
<evidence type="ECO:0000256" key="11">
    <source>
        <dbReference type="HAMAP-Rule" id="MF_00700"/>
    </source>
</evidence>
<dbReference type="InterPro" id="IPR002755">
    <property type="entry name" value="DNA_primase_S"/>
</dbReference>
<dbReference type="RefSeq" id="WP_048202043.1">
    <property type="nucleotide sequence ID" value="NZ_CP009149.1"/>
</dbReference>
<evidence type="ECO:0000256" key="13">
    <source>
        <dbReference type="RuleBase" id="RU004224"/>
    </source>
</evidence>
<dbReference type="GO" id="GO:1990077">
    <property type="term" value="C:primosome complex"/>
    <property type="evidence" value="ECO:0007669"/>
    <property type="project" value="UniProtKB-KW"/>
</dbReference>
<gene>
    <name evidence="11" type="primary">priS</name>
    <name evidence="14" type="ORF">JH146_1063</name>
</gene>
<evidence type="ECO:0000256" key="4">
    <source>
        <dbReference type="ARBA" id="ARBA00022679"/>
    </source>
</evidence>
<keyword evidence="9 11" id="KW-0804">Transcription</keyword>
<dbReference type="Gene3D" id="3.90.920.10">
    <property type="entry name" value="DNA primase, PRIM domain"/>
    <property type="match status" value="1"/>
</dbReference>
<comment type="cofactor">
    <cofactor evidence="11">
        <name>Mg(2+)</name>
        <dbReference type="ChEBI" id="CHEBI:18420"/>
    </cofactor>
    <cofactor evidence="11">
        <name>Mn(2+)</name>
        <dbReference type="ChEBI" id="CHEBI:29035"/>
    </cofactor>
</comment>
<keyword evidence="4 11" id="KW-0808">Transferase</keyword>
<organism evidence="14 15">
    <name type="scientific">Methanocaldococcus bathoardescens</name>
    <dbReference type="NCBI Taxonomy" id="1301915"/>
    <lineage>
        <taxon>Archaea</taxon>
        <taxon>Methanobacteriati</taxon>
        <taxon>Methanobacteriota</taxon>
        <taxon>Methanomada group</taxon>
        <taxon>Methanococci</taxon>
        <taxon>Methanococcales</taxon>
        <taxon>Methanocaldococcaceae</taxon>
        <taxon>Methanocaldococcus</taxon>
    </lineage>
</organism>
<keyword evidence="7 11" id="KW-0479">Metal-binding</keyword>
<evidence type="ECO:0000256" key="5">
    <source>
        <dbReference type="ARBA" id="ARBA00022695"/>
    </source>
</evidence>
<keyword evidence="3 11" id="KW-0639">Primosome</keyword>
<name>A0A076LCH3_9EURY</name>
<comment type="similarity">
    <text evidence="1 11 12">Belongs to the eukaryotic-type primase small subunit family.</text>
</comment>
<dbReference type="GO" id="GO:0000428">
    <property type="term" value="C:DNA-directed RNA polymerase complex"/>
    <property type="evidence" value="ECO:0007669"/>
    <property type="project" value="UniProtKB-KW"/>
</dbReference>
<dbReference type="GO" id="GO:0003899">
    <property type="term" value="F:DNA-directed RNA polymerase activity"/>
    <property type="evidence" value="ECO:0007669"/>
    <property type="project" value="UniProtKB-UniRule"/>
</dbReference>
<evidence type="ECO:0000256" key="2">
    <source>
        <dbReference type="ARBA" id="ARBA00022478"/>
    </source>
</evidence>
<dbReference type="GO" id="GO:0006269">
    <property type="term" value="P:DNA replication, synthesis of primer"/>
    <property type="evidence" value="ECO:0007669"/>
    <property type="project" value="UniProtKB-UniRule"/>
</dbReference>
<dbReference type="Proteomes" id="UP000028781">
    <property type="component" value="Chromosome"/>
</dbReference>
<evidence type="ECO:0000256" key="10">
    <source>
        <dbReference type="ARBA" id="ARBA00023211"/>
    </source>
</evidence>
<dbReference type="GeneID" id="24891672"/>
<dbReference type="KEGG" id="mjh:JH146_1063"/>
<comment type="function">
    <text evidence="11">Catalytic subunit of DNA primase, an RNA polymerase that catalyzes the synthesis of short RNA molecules used as primers for DNA polymerase during DNA replication. The small subunit contains the primase catalytic core and has DNA synthesis activity on its own. Binding to the large subunit stabilizes and modulates the activity, increasing the rate of DNA synthesis while decreasing the length of the DNA fragments, and conferring RNA synthesis capability. The DNA polymerase activity may enable DNA primase to also catalyze primer extension after primer synthesis. May also play a role in DNA repair.</text>
</comment>
<dbReference type="STRING" id="1301915.JH146_1063"/>
<protein>
    <recommendedName>
        <fullName evidence="11">DNA primase small subunit PriS</fullName>
        <ecNumber evidence="11">2.7.7.-</ecNumber>
    </recommendedName>
</protein>
<evidence type="ECO:0000256" key="1">
    <source>
        <dbReference type="ARBA" id="ARBA00009762"/>
    </source>
</evidence>
<evidence type="ECO:0000256" key="9">
    <source>
        <dbReference type="ARBA" id="ARBA00023163"/>
    </source>
</evidence>
<feature type="active site" evidence="11">
    <location>
        <position position="97"/>
    </location>
</feature>
<dbReference type="HAMAP" id="MF_00700">
    <property type="entry name" value="DNA_primase_sml_arc"/>
    <property type="match status" value="1"/>
</dbReference>
<keyword evidence="2 11" id="KW-0240">DNA-directed RNA polymerase</keyword>
<reference evidence="14 15" key="1">
    <citation type="journal article" date="2015" name="Int. J. Syst. Evol. Microbiol.">
        <title>M ethanocaldococcus bathoardescens sp. nov., a hyperthermophilic methanogen isolated from a volcanically active deep-sea hydrothermal vent.</title>
        <authorList>
            <person name="Stewart L.C."/>
            <person name="Jung J.H."/>
            <person name="Kim Y.T."/>
            <person name="Kwon S.W."/>
            <person name="Park C.S."/>
            <person name="Holden J.F."/>
        </authorList>
    </citation>
    <scope>NUCLEOTIDE SEQUENCE [LARGE SCALE GENOMIC DNA]</scope>
    <source>
        <strain evidence="14 15">JH146</strain>
    </source>
</reference>
<evidence type="ECO:0000313" key="14">
    <source>
        <dbReference type="EMBL" id="AIJ05906.1"/>
    </source>
</evidence>
<evidence type="ECO:0000256" key="8">
    <source>
        <dbReference type="ARBA" id="ARBA00022842"/>
    </source>
</evidence>
<keyword evidence="10 11" id="KW-0464">Manganese</keyword>
<dbReference type="InterPro" id="IPR023639">
    <property type="entry name" value="DNA_primase_ssu_PriS"/>
</dbReference>
<comment type="function">
    <text evidence="13">RNA polymerase that catalyzes the synthesis of short RNA molecules used as primers for DNA polymerase during DNA replication.</text>
</comment>
<evidence type="ECO:0000256" key="6">
    <source>
        <dbReference type="ARBA" id="ARBA00022705"/>
    </source>
</evidence>
<dbReference type="SUPFAM" id="SSF56747">
    <property type="entry name" value="Prim-pol domain"/>
    <property type="match status" value="1"/>
</dbReference>